<dbReference type="Gene3D" id="3.30.450.40">
    <property type="match status" value="1"/>
</dbReference>
<dbReference type="InterPro" id="IPR036890">
    <property type="entry name" value="HATPase_C_sf"/>
</dbReference>
<evidence type="ECO:0000313" key="15">
    <source>
        <dbReference type="EMBL" id="QTH63756.1"/>
    </source>
</evidence>
<proteinExistence type="predicted"/>
<dbReference type="SMART" id="SM00387">
    <property type="entry name" value="HATPase_c"/>
    <property type="match status" value="1"/>
</dbReference>
<dbReference type="KEGG" id="psym:J1N51_13730"/>
<sequence length="645" mass="72652">MINELLGLGREVFGLDIAIVSRIQDNVYKVLYVDCANNELEAGAEFPLDNTYCTHTMLADRAVCYHHTKHSEIASHPCYQNFGLESYIGAPIRVGDEVFGTVNFSAPAPRDKFEDQDVDYVELFAQWIGAELSKQKTYEELHKNSKTLDKLESVANIGTWELNLLDGQLTWSRQTRLIHEVGDDFVPNVDEGLDFYKEGESRERISEAVTTAIEEGKPWDLELQIITAKGNELWVRAQGEAEFENGQCIRLFGAFQNIDDMVQQRLKLEEAREKAEAANKTKSEFLANMSHEIRTPMNGVLGTLQLLEQSDLDEKSKIFVEKAIYSSKTLLTIINDILDYSKIEANKLDFEHAPFSVRETMTSVQSDLLEQSLKKGIQLRTHVSDDFEDGWVGDSVRVRQILLNLTSNAVKFTESGSVDIELSQTTWEGREAIQFVVRDSGIGMSKEAQKRIFERFTQADSSTTRKFGGTGLGMSITTSLIKMMNGDISLLSKEDKGTTVTVVLPLEKSTSKVKQKRRGVVEVPDLSSKRILVAEDNEINQLLVGSMLKKTKVDFTFADNGKVAVELFKSNQYDLVLMDIQMPEMDGVQAFKHIHKISPDVPVVALTANVMTDDINQYLELGFVAHIEKPIDLNRFYRELTNLIG</sequence>
<keyword evidence="3 11" id="KW-0597">Phosphoprotein</keyword>
<evidence type="ECO:0000256" key="8">
    <source>
        <dbReference type="ARBA" id="ARBA00023012"/>
    </source>
</evidence>
<dbReference type="SUPFAM" id="SSF55785">
    <property type="entry name" value="PYP-like sensor domain (PAS domain)"/>
    <property type="match status" value="1"/>
</dbReference>
<dbReference type="SUPFAM" id="SSF55781">
    <property type="entry name" value="GAF domain-like"/>
    <property type="match status" value="1"/>
</dbReference>
<dbReference type="Pfam" id="PF02518">
    <property type="entry name" value="HATPase_c"/>
    <property type="match status" value="1"/>
</dbReference>
<dbReference type="InterPro" id="IPR011006">
    <property type="entry name" value="CheY-like_superfamily"/>
</dbReference>
<dbReference type="SUPFAM" id="SSF52172">
    <property type="entry name" value="CheY-like"/>
    <property type="match status" value="1"/>
</dbReference>
<dbReference type="GO" id="GO:0000155">
    <property type="term" value="F:phosphorelay sensor kinase activity"/>
    <property type="evidence" value="ECO:0007669"/>
    <property type="project" value="InterPro"/>
</dbReference>
<dbReference type="CDD" id="cd16922">
    <property type="entry name" value="HATPase_EvgS-ArcB-TorS-like"/>
    <property type="match status" value="1"/>
</dbReference>
<evidence type="ECO:0000256" key="6">
    <source>
        <dbReference type="ARBA" id="ARBA00022777"/>
    </source>
</evidence>
<dbReference type="PROSITE" id="PS50109">
    <property type="entry name" value="HIS_KIN"/>
    <property type="match status" value="1"/>
</dbReference>
<dbReference type="CDD" id="cd00082">
    <property type="entry name" value="HisKA"/>
    <property type="match status" value="1"/>
</dbReference>
<dbReference type="InterPro" id="IPR004358">
    <property type="entry name" value="Sig_transdc_His_kin-like_C"/>
</dbReference>
<keyword evidence="6" id="KW-0418">Kinase</keyword>
<accession>A0A975DAW5</accession>
<dbReference type="SUPFAM" id="SSF47384">
    <property type="entry name" value="Homodimeric domain of signal transducing histidine kinase"/>
    <property type="match status" value="1"/>
</dbReference>
<evidence type="ECO:0000256" key="12">
    <source>
        <dbReference type="SAM" id="Coils"/>
    </source>
</evidence>
<dbReference type="EC" id="2.7.13.3" evidence="2"/>
<reference evidence="15" key="1">
    <citation type="submission" date="2021-03" db="EMBL/GenBank/DDBJ databases">
        <title>Description of Psychrosphaera ytuae sp. nov. isolated from deep sea sediment of South China Sea.</title>
        <authorList>
            <person name="Zhang J."/>
            <person name="Xu X.-D."/>
        </authorList>
    </citation>
    <scope>NUCLEOTIDE SEQUENCE</scope>
    <source>
        <strain evidence="15">MTZ26</strain>
    </source>
</reference>
<feature type="domain" description="Response regulatory" evidence="14">
    <location>
        <begin position="530"/>
        <end position="644"/>
    </location>
</feature>
<dbReference type="Proteomes" id="UP000682739">
    <property type="component" value="Chromosome"/>
</dbReference>
<comment type="subunit">
    <text evidence="9">At low DSF concentrations, interacts with RpfF.</text>
</comment>
<dbReference type="InterPro" id="IPR003661">
    <property type="entry name" value="HisK_dim/P_dom"/>
</dbReference>
<dbReference type="FunFam" id="3.30.565.10:FF:000010">
    <property type="entry name" value="Sensor histidine kinase RcsC"/>
    <property type="match status" value="1"/>
</dbReference>
<organism evidence="15 16">
    <name type="scientific">Psychrosphaera ytuae</name>
    <dbReference type="NCBI Taxonomy" id="2820710"/>
    <lineage>
        <taxon>Bacteria</taxon>
        <taxon>Pseudomonadati</taxon>
        <taxon>Pseudomonadota</taxon>
        <taxon>Gammaproteobacteria</taxon>
        <taxon>Alteromonadales</taxon>
        <taxon>Pseudoalteromonadaceae</taxon>
        <taxon>Psychrosphaera</taxon>
    </lineage>
</organism>
<evidence type="ECO:0000256" key="1">
    <source>
        <dbReference type="ARBA" id="ARBA00000085"/>
    </source>
</evidence>
<dbReference type="FunFam" id="1.10.287.130:FF:000002">
    <property type="entry name" value="Two-component osmosensing histidine kinase"/>
    <property type="match status" value="1"/>
</dbReference>
<evidence type="ECO:0000256" key="3">
    <source>
        <dbReference type="ARBA" id="ARBA00022553"/>
    </source>
</evidence>
<evidence type="ECO:0000256" key="4">
    <source>
        <dbReference type="ARBA" id="ARBA00022679"/>
    </source>
</evidence>
<dbReference type="SMART" id="SM00448">
    <property type="entry name" value="REC"/>
    <property type="match status" value="1"/>
</dbReference>
<name>A0A975DAW5_9GAMM</name>
<feature type="domain" description="Histidine kinase" evidence="13">
    <location>
        <begin position="288"/>
        <end position="508"/>
    </location>
</feature>
<dbReference type="Gene3D" id="3.40.50.2300">
    <property type="match status" value="1"/>
</dbReference>
<feature type="coiled-coil region" evidence="12">
    <location>
        <begin position="258"/>
        <end position="288"/>
    </location>
</feature>
<dbReference type="InterPro" id="IPR001789">
    <property type="entry name" value="Sig_transdc_resp-reg_receiver"/>
</dbReference>
<evidence type="ECO:0000256" key="11">
    <source>
        <dbReference type="PROSITE-ProRule" id="PRU00169"/>
    </source>
</evidence>
<dbReference type="Pfam" id="PF01590">
    <property type="entry name" value="GAF"/>
    <property type="match status" value="1"/>
</dbReference>
<dbReference type="SMART" id="SM00065">
    <property type="entry name" value="GAF"/>
    <property type="match status" value="1"/>
</dbReference>
<dbReference type="AlphaFoldDB" id="A0A975DAW5"/>
<keyword evidence="12" id="KW-0175">Coiled coil</keyword>
<dbReference type="Gene3D" id="3.30.450.20">
    <property type="entry name" value="PAS domain"/>
    <property type="match status" value="1"/>
</dbReference>
<evidence type="ECO:0000313" key="16">
    <source>
        <dbReference type="Proteomes" id="UP000682739"/>
    </source>
</evidence>
<evidence type="ECO:0000256" key="2">
    <source>
        <dbReference type="ARBA" id="ARBA00012438"/>
    </source>
</evidence>
<evidence type="ECO:0000259" key="13">
    <source>
        <dbReference type="PROSITE" id="PS50109"/>
    </source>
</evidence>
<dbReference type="GO" id="GO:0005524">
    <property type="term" value="F:ATP binding"/>
    <property type="evidence" value="ECO:0007669"/>
    <property type="project" value="UniProtKB-KW"/>
</dbReference>
<keyword evidence="5" id="KW-0547">Nucleotide-binding</keyword>
<dbReference type="Gene3D" id="3.30.565.10">
    <property type="entry name" value="Histidine kinase-like ATPase, C-terminal domain"/>
    <property type="match status" value="1"/>
</dbReference>
<evidence type="ECO:0000256" key="5">
    <source>
        <dbReference type="ARBA" id="ARBA00022741"/>
    </source>
</evidence>
<dbReference type="PROSITE" id="PS50110">
    <property type="entry name" value="RESPONSE_REGULATORY"/>
    <property type="match status" value="1"/>
</dbReference>
<dbReference type="RefSeq" id="WP_208831811.1">
    <property type="nucleotide sequence ID" value="NZ_CP072110.1"/>
</dbReference>
<dbReference type="InterPro" id="IPR003018">
    <property type="entry name" value="GAF"/>
</dbReference>
<protein>
    <recommendedName>
        <fullName evidence="10">Sensory/regulatory protein RpfC</fullName>
        <ecNumber evidence="2">2.7.13.3</ecNumber>
    </recommendedName>
</protein>
<evidence type="ECO:0000256" key="10">
    <source>
        <dbReference type="ARBA" id="ARBA00068150"/>
    </source>
</evidence>
<dbReference type="EMBL" id="CP072110">
    <property type="protein sequence ID" value="QTH63756.1"/>
    <property type="molecule type" value="Genomic_DNA"/>
</dbReference>
<evidence type="ECO:0000259" key="14">
    <source>
        <dbReference type="PROSITE" id="PS50110"/>
    </source>
</evidence>
<dbReference type="Pfam" id="PF08447">
    <property type="entry name" value="PAS_3"/>
    <property type="match status" value="1"/>
</dbReference>
<keyword evidence="7" id="KW-0067">ATP-binding</keyword>
<dbReference type="PANTHER" id="PTHR45339:SF3">
    <property type="entry name" value="HISTIDINE KINASE"/>
    <property type="match status" value="1"/>
</dbReference>
<dbReference type="InterPro" id="IPR036097">
    <property type="entry name" value="HisK_dim/P_sf"/>
</dbReference>
<dbReference type="InterPro" id="IPR035965">
    <property type="entry name" value="PAS-like_dom_sf"/>
</dbReference>
<dbReference type="InterPro" id="IPR029016">
    <property type="entry name" value="GAF-like_dom_sf"/>
</dbReference>
<dbReference type="PRINTS" id="PR00344">
    <property type="entry name" value="BCTRLSENSOR"/>
</dbReference>
<dbReference type="InterPro" id="IPR005467">
    <property type="entry name" value="His_kinase_dom"/>
</dbReference>
<dbReference type="InterPro" id="IPR013655">
    <property type="entry name" value="PAS_fold_3"/>
</dbReference>
<evidence type="ECO:0000256" key="9">
    <source>
        <dbReference type="ARBA" id="ARBA00064003"/>
    </source>
</evidence>
<keyword evidence="8" id="KW-0902">Two-component regulatory system</keyword>
<evidence type="ECO:0000256" key="7">
    <source>
        <dbReference type="ARBA" id="ARBA00022840"/>
    </source>
</evidence>
<dbReference type="SMART" id="SM00388">
    <property type="entry name" value="HisKA"/>
    <property type="match status" value="1"/>
</dbReference>
<dbReference type="CDD" id="cd17546">
    <property type="entry name" value="REC_hyHK_CKI1_RcsC-like"/>
    <property type="match status" value="1"/>
</dbReference>
<keyword evidence="16" id="KW-1185">Reference proteome</keyword>
<dbReference type="InterPro" id="IPR003594">
    <property type="entry name" value="HATPase_dom"/>
</dbReference>
<keyword evidence="4" id="KW-0808">Transferase</keyword>
<feature type="modified residue" description="4-aspartylphosphate" evidence="11">
    <location>
        <position position="579"/>
    </location>
</feature>
<dbReference type="Pfam" id="PF00072">
    <property type="entry name" value="Response_reg"/>
    <property type="match status" value="1"/>
</dbReference>
<dbReference type="Pfam" id="PF00512">
    <property type="entry name" value="HisKA"/>
    <property type="match status" value="1"/>
</dbReference>
<dbReference type="Gene3D" id="1.10.287.130">
    <property type="match status" value="1"/>
</dbReference>
<gene>
    <name evidence="15" type="ORF">J1N51_13730</name>
</gene>
<comment type="catalytic activity">
    <reaction evidence="1">
        <text>ATP + protein L-histidine = ADP + protein N-phospho-L-histidine.</text>
        <dbReference type="EC" id="2.7.13.3"/>
    </reaction>
</comment>
<dbReference type="SUPFAM" id="SSF55874">
    <property type="entry name" value="ATPase domain of HSP90 chaperone/DNA topoisomerase II/histidine kinase"/>
    <property type="match status" value="1"/>
</dbReference>
<dbReference type="PANTHER" id="PTHR45339">
    <property type="entry name" value="HYBRID SIGNAL TRANSDUCTION HISTIDINE KINASE J"/>
    <property type="match status" value="1"/>
</dbReference>